<evidence type="ECO:0000313" key="2">
    <source>
        <dbReference type="EMBL" id="MPC91895.1"/>
    </source>
</evidence>
<dbReference type="Gene3D" id="3.30.40.10">
    <property type="entry name" value="Zinc/RING finger domain, C3HC4 (zinc finger)"/>
    <property type="match status" value="1"/>
</dbReference>
<dbReference type="Proteomes" id="UP000324222">
    <property type="component" value="Unassembled WGS sequence"/>
</dbReference>
<feature type="compositionally biased region" description="Polar residues" evidence="1">
    <location>
        <begin position="1"/>
        <end position="11"/>
    </location>
</feature>
<reference evidence="2 3" key="1">
    <citation type="submission" date="2019-05" db="EMBL/GenBank/DDBJ databases">
        <title>Another draft genome of Portunus trituberculatus and its Hox gene families provides insights of decapod evolution.</title>
        <authorList>
            <person name="Jeong J.-H."/>
            <person name="Song I."/>
            <person name="Kim S."/>
            <person name="Choi T."/>
            <person name="Kim D."/>
            <person name="Ryu S."/>
            <person name="Kim W."/>
        </authorList>
    </citation>
    <scope>NUCLEOTIDE SEQUENCE [LARGE SCALE GENOMIC DNA]</scope>
    <source>
        <tissue evidence="2">Muscle</tissue>
    </source>
</reference>
<feature type="region of interest" description="Disordered" evidence="1">
    <location>
        <begin position="1"/>
        <end position="39"/>
    </location>
</feature>
<comment type="caution">
    <text evidence="2">The sequence shown here is derived from an EMBL/GenBank/DDBJ whole genome shotgun (WGS) entry which is preliminary data.</text>
</comment>
<dbReference type="AlphaFoldDB" id="A0A5B7JB47"/>
<protein>
    <submittedName>
        <fullName evidence="2">Uncharacterized protein</fullName>
    </submittedName>
</protein>
<dbReference type="InterPro" id="IPR013083">
    <property type="entry name" value="Znf_RING/FYVE/PHD"/>
</dbReference>
<feature type="compositionally biased region" description="Low complexity" evidence="1">
    <location>
        <begin position="14"/>
        <end position="26"/>
    </location>
</feature>
<evidence type="ECO:0000256" key="1">
    <source>
        <dbReference type="SAM" id="MobiDB-lite"/>
    </source>
</evidence>
<name>A0A5B7JB47_PORTR</name>
<keyword evidence="3" id="KW-1185">Reference proteome</keyword>
<dbReference type="SUPFAM" id="SSF57903">
    <property type="entry name" value="FYVE/PHD zinc finger"/>
    <property type="match status" value="1"/>
</dbReference>
<dbReference type="EMBL" id="VSRR010089382">
    <property type="protein sequence ID" value="MPC91895.1"/>
    <property type="molecule type" value="Genomic_DNA"/>
</dbReference>
<proteinExistence type="predicted"/>
<sequence length="84" mass="9071">MTQGKVANTHQGCAGSSIQSRASSTSADHETHRTPGQSINVNIDSVAEPQLCGTCKFPMGYEYIGCDWCATWFHPNAMYMGVAE</sequence>
<organism evidence="2 3">
    <name type="scientific">Portunus trituberculatus</name>
    <name type="common">Swimming crab</name>
    <name type="synonym">Neptunus trituberculatus</name>
    <dbReference type="NCBI Taxonomy" id="210409"/>
    <lineage>
        <taxon>Eukaryota</taxon>
        <taxon>Metazoa</taxon>
        <taxon>Ecdysozoa</taxon>
        <taxon>Arthropoda</taxon>
        <taxon>Crustacea</taxon>
        <taxon>Multicrustacea</taxon>
        <taxon>Malacostraca</taxon>
        <taxon>Eumalacostraca</taxon>
        <taxon>Eucarida</taxon>
        <taxon>Decapoda</taxon>
        <taxon>Pleocyemata</taxon>
        <taxon>Brachyura</taxon>
        <taxon>Eubrachyura</taxon>
        <taxon>Portunoidea</taxon>
        <taxon>Portunidae</taxon>
        <taxon>Portuninae</taxon>
        <taxon>Portunus</taxon>
    </lineage>
</organism>
<evidence type="ECO:0000313" key="3">
    <source>
        <dbReference type="Proteomes" id="UP000324222"/>
    </source>
</evidence>
<accession>A0A5B7JB47</accession>
<dbReference type="InterPro" id="IPR011011">
    <property type="entry name" value="Znf_FYVE_PHD"/>
</dbReference>
<gene>
    <name evidence="2" type="ORF">E2C01_086958</name>
</gene>